<reference evidence="1 2" key="1">
    <citation type="submission" date="2022-10" db="EMBL/GenBank/DDBJ databases">
        <title>Chitinophaga nivalis PC15 sp. nov., isolated from Pyeongchang county, South Korea.</title>
        <authorList>
            <person name="Trinh H.N."/>
        </authorList>
    </citation>
    <scope>NUCLEOTIDE SEQUENCE [LARGE SCALE GENOMIC DNA]</scope>
    <source>
        <strain evidence="1 2">PC14</strain>
    </source>
</reference>
<comment type="caution">
    <text evidence="1">The sequence shown here is derived from an EMBL/GenBank/DDBJ whole genome shotgun (WGS) entry which is preliminary data.</text>
</comment>
<organism evidence="1 2">
    <name type="scientific">Chitinophaga nivalis</name>
    <dbReference type="NCBI Taxonomy" id="2991709"/>
    <lineage>
        <taxon>Bacteria</taxon>
        <taxon>Pseudomonadati</taxon>
        <taxon>Bacteroidota</taxon>
        <taxon>Chitinophagia</taxon>
        <taxon>Chitinophagales</taxon>
        <taxon>Chitinophagaceae</taxon>
        <taxon>Chitinophaga</taxon>
    </lineage>
</organism>
<dbReference type="Pfam" id="PF19453">
    <property type="entry name" value="DUF5991"/>
    <property type="match status" value="1"/>
</dbReference>
<protein>
    <submittedName>
        <fullName evidence="1">DUF5991 domain-containing protein</fullName>
    </submittedName>
</protein>
<proteinExistence type="predicted"/>
<name>A0ABT3IT16_9BACT</name>
<evidence type="ECO:0000313" key="2">
    <source>
        <dbReference type="Proteomes" id="UP001207742"/>
    </source>
</evidence>
<dbReference type="Proteomes" id="UP001207742">
    <property type="component" value="Unassembled WGS sequence"/>
</dbReference>
<dbReference type="RefSeq" id="WP_264733939.1">
    <property type="nucleotide sequence ID" value="NZ_JAPDNR010000001.1"/>
</dbReference>
<accession>A0ABT3IT16</accession>
<keyword evidence="2" id="KW-1185">Reference proteome</keyword>
<sequence length="301" mass="33840">MNKISNNIYLTGLLLLFCHCHYRQSRAHTGDSSFQAYLALFEKKTLPLHYNAGELPVYLSHTGKPIDTQFSKYLVTRDAQPAPDLVYTRYAALYALHAGAYIPVIIKVSSTDTDAAIPELVMIVYNKDGSIHSFQQITDNAEDAFTTGFSLTDSLLTMYQTSTQGIPRLYTSRISASWQCSPLQPVTTGIDSSWYGTYTFSVKGKDYLQHMQTGINYTLVITGDTCIFSADGLQYAFTEKCILHQTGSVLNGHYYSTLSGTDYHHAAIQPLFRIIRKGQQYYIQTPIPDRSTARIPLQYTR</sequence>
<dbReference type="InterPro" id="IPR046033">
    <property type="entry name" value="DUF5991"/>
</dbReference>
<gene>
    <name evidence="1" type="ORF">OL497_24735</name>
</gene>
<evidence type="ECO:0000313" key="1">
    <source>
        <dbReference type="EMBL" id="MCW3487129.1"/>
    </source>
</evidence>
<dbReference type="EMBL" id="JAPDNS010000002">
    <property type="protein sequence ID" value="MCW3487129.1"/>
    <property type="molecule type" value="Genomic_DNA"/>
</dbReference>